<evidence type="ECO:0000256" key="1">
    <source>
        <dbReference type="SAM" id="SignalP"/>
    </source>
</evidence>
<proteinExistence type="predicted"/>
<dbReference type="SUPFAM" id="SSF53822">
    <property type="entry name" value="Periplasmic binding protein-like I"/>
    <property type="match status" value="1"/>
</dbReference>
<dbReference type="InterPro" id="IPR028082">
    <property type="entry name" value="Peripla_BP_I"/>
</dbReference>
<evidence type="ECO:0000313" key="2">
    <source>
        <dbReference type="EMBL" id="OQV15824.1"/>
    </source>
</evidence>
<protein>
    <submittedName>
        <fullName evidence="2">Uncharacterized protein</fullName>
    </submittedName>
</protein>
<sequence length="153" mass="16706">MARPLVSWLVLIGLAGFGCCIGPASGHLRQHHSHFSDGDGGGGPLTTHVKAKRNNNHNYGNNNNNIRNFNNNKDGRSLGYNSQPRELLITGLFPLTPRNSDASRLGRGVLPAALLARDHINYRHNLLKDYQLQLDVNDTAKPCVGNDHVGIVI</sequence>
<keyword evidence="1" id="KW-0732">Signal</keyword>
<name>A0A1W0WKT7_HYPEX</name>
<dbReference type="Proteomes" id="UP000192578">
    <property type="component" value="Unassembled WGS sequence"/>
</dbReference>
<gene>
    <name evidence="2" type="ORF">BV898_10076</name>
</gene>
<dbReference type="AlphaFoldDB" id="A0A1W0WKT7"/>
<reference evidence="3" key="1">
    <citation type="submission" date="2017-01" db="EMBL/GenBank/DDBJ databases">
        <title>Comparative genomics of anhydrobiosis in the tardigrade Hypsibius dujardini.</title>
        <authorList>
            <person name="Yoshida Y."/>
            <person name="Koutsovoulos G."/>
            <person name="Laetsch D."/>
            <person name="Stevens L."/>
            <person name="Kumar S."/>
            <person name="Horikawa D."/>
            <person name="Ishino K."/>
            <person name="Komine S."/>
            <person name="Tomita M."/>
            <person name="Blaxter M."/>
            <person name="Arakawa K."/>
        </authorList>
    </citation>
    <scope>NUCLEOTIDE SEQUENCE [LARGE SCALE GENOMIC DNA]</scope>
    <source>
        <strain evidence="3">Z151</strain>
    </source>
</reference>
<organism evidence="2 3">
    <name type="scientific">Hypsibius exemplaris</name>
    <name type="common">Freshwater tardigrade</name>
    <dbReference type="NCBI Taxonomy" id="2072580"/>
    <lineage>
        <taxon>Eukaryota</taxon>
        <taxon>Metazoa</taxon>
        <taxon>Ecdysozoa</taxon>
        <taxon>Tardigrada</taxon>
        <taxon>Eutardigrada</taxon>
        <taxon>Parachela</taxon>
        <taxon>Hypsibioidea</taxon>
        <taxon>Hypsibiidae</taxon>
        <taxon>Hypsibius</taxon>
    </lineage>
</organism>
<feature type="chain" id="PRO_5012190311" evidence="1">
    <location>
        <begin position="27"/>
        <end position="153"/>
    </location>
</feature>
<feature type="signal peptide" evidence="1">
    <location>
        <begin position="1"/>
        <end position="26"/>
    </location>
</feature>
<comment type="caution">
    <text evidence="2">The sequence shown here is derived from an EMBL/GenBank/DDBJ whole genome shotgun (WGS) entry which is preliminary data.</text>
</comment>
<accession>A0A1W0WKT7</accession>
<evidence type="ECO:0000313" key="3">
    <source>
        <dbReference type="Proteomes" id="UP000192578"/>
    </source>
</evidence>
<dbReference type="PROSITE" id="PS51257">
    <property type="entry name" value="PROKAR_LIPOPROTEIN"/>
    <property type="match status" value="1"/>
</dbReference>
<dbReference type="Gene3D" id="3.40.50.2300">
    <property type="match status" value="1"/>
</dbReference>
<keyword evidence="3" id="KW-1185">Reference proteome</keyword>
<dbReference type="EMBL" id="MTYJ01000082">
    <property type="protein sequence ID" value="OQV15824.1"/>
    <property type="molecule type" value="Genomic_DNA"/>
</dbReference>